<evidence type="ECO:0000313" key="3">
    <source>
        <dbReference type="EMBL" id="PHH60260.1"/>
    </source>
</evidence>
<sequence>MKSSFLFLSLVLITISQLVFAAPAPADNAEEPQDNSNGASPTDRAWVNEGAFESGILGVTNQYRAQHGARPLQWNSSLAWWAYGYLDRNKCAWKHSQGPWGENIACGYVTPAHSVKIWGDERRAYDYRHPGFTHETGHFTQLVWKGTTDVGCAREWCGRYMRWFVACEYWPPGNVQGQFAQNVSPQRR</sequence>
<dbReference type="InterPro" id="IPR018244">
    <property type="entry name" value="Allrgn_V5/Tpx1_CS"/>
</dbReference>
<feature type="signal peptide" evidence="1">
    <location>
        <begin position="1"/>
        <end position="21"/>
    </location>
</feature>
<protein>
    <recommendedName>
        <fullName evidence="2">SCP domain-containing protein</fullName>
    </recommendedName>
</protein>
<evidence type="ECO:0000256" key="1">
    <source>
        <dbReference type="SAM" id="SignalP"/>
    </source>
</evidence>
<feature type="domain" description="SCP" evidence="2">
    <location>
        <begin position="51"/>
        <end position="177"/>
    </location>
</feature>
<dbReference type="InterPro" id="IPR035940">
    <property type="entry name" value="CAP_sf"/>
</dbReference>
<dbReference type="AlphaFoldDB" id="A0A2C5XYQ2"/>
<accession>A0A2C5XYQ2</accession>
<dbReference type="EMBL" id="NJET01000156">
    <property type="protein sequence ID" value="PHH60260.1"/>
    <property type="molecule type" value="Genomic_DNA"/>
</dbReference>
<dbReference type="PRINTS" id="PR00837">
    <property type="entry name" value="V5TPXLIKE"/>
</dbReference>
<comment type="caution">
    <text evidence="3">The sequence shown here is derived from an EMBL/GenBank/DDBJ whole genome shotgun (WGS) entry which is preliminary data.</text>
</comment>
<dbReference type="OrthoDB" id="337038at2759"/>
<evidence type="ECO:0000313" key="4">
    <source>
        <dbReference type="Proteomes" id="UP000226192"/>
    </source>
</evidence>
<dbReference type="STRING" id="1399860.A0A2C5XYQ2"/>
<dbReference type="SMART" id="SM00198">
    <property type="entry name" value="SCP"/>
    <property type="match status" value="1"/>
</dbReference>
<name>A0A2C5XYQ2_9HYPO</name>
<dbReference type="Gene3D" id="3.40.33.10">
    <property type="entry name" value="CAP"/>
    <property type="match status" value="1"/>
</dbReference>
<dbReference type="Proteomes" id="UP000226192">
    <property type="component" value="Unassembled WGS sequence"/>
</dbReference>
<gene>
    <name evidence="3" type="ORF">CDD81_1919</name>
</gene>
<proteinExistence type="predicted"/>
<feature type="chain" id="PRO_5013378896" description="SCP domain-containing protein" evidence="1">
    <location>
        <begin position="22"/>
        <end position="188"/>
    </location>
</feature>
<dbReference type="GO" id="GO:0005576">
    <property type="term" value="C:extracellular region"/>
    <property type="evidence" value="ECO:0007669"/>
    <property type="project" value="InterPro"/>
</dbReference>
<dbReference type="PROSITE" id="PS01009">
    <property type="entry name" value="CRISP_1"/>
    <property type="match status" value="1"/>
</dbReference>
<reference evidence="3 4" key="1">
    <citation type="submission" date="2017-06" db="EMBL/GenBank/DDBJ databases">
        <title>Ant-infecting Ophiocordyceps genomes reveal a high diversity of potential behavioral manipulation genes and a possible major role for enterotoxins.</title>
        <authorList>
            <person name="De Bekker C."/>
            <person name="Evans H.C."/>
            <person name="Brachmann A."/>
            <person name="Hughes D.P."/>
        </authorList>
    </citation>
    <scope>NUCLEOTIDE SEQUENCE [LARGE SCALE GENOMIC DNA]</scope>
    <source>
        <strain evidence="3 4">Map64</strain>
    </source>
</reference>
<dbReference type="Pfam" id="PF00188">
    <property type="entry name" value="CAP"/>
    <property type="match status" value="1"/>
</dbReference>
<keyword evidence="4" id="KW-1185">Reference proteome</keyword>
<dbReference type="SUPFAM" id="SSF55797">
    <property type="entry name" value="PR-1-like"/>
    <property type="match status" value="1"/>
</dbReference>
<dbReference type="PANTHER" id="PTHR10334">
    <property type="entry name" value="CYSTEINE-RICH SECRETORY PROTEIN-RELATED"/>
    <property type="match status" value="1"/>
</dbReference>
<dbReference type="InterPro" id="IPR014044">
    <property type="entry name" value="CAP_dom"/>
</dbReference>
<dbReference type="InterPro" id="IPR001283">
    <property type="entry name" value="CRISP-related"/>
</dbReference>
<evidence type="ECO:0000259" key="2">
    <source>
        <dbReference type="SMART" id="SM00198"/>
    </source>
</evidence>
<keyword evidence="1" id="KW-0732">Signal</keyword>
<organism evidence="3 4">
    <name type="scientific">Ophiocordyceps australis</name>
    <dbReference type="NCBI Taxonomy" id="1399860"/>
    <lineage>
        <taxon>Eukaryota</taxon>
        <taxon>Fungi</taxon>
        <taxon>Dikarya</taxon>
        <taxon>Ascomycota</taxon>
        <taxon>Pezizomycotina</taxon>
        <taxon>Sordariomycetes</taxon>
        <taxon>Hypocreomycetidae</taxon>
        <taxon>Hypocreales</taxon>
        <taxon>Ophiocordycipitaceae</taxon>
        <taxon>Ophiocordyceps</taxon>
    </lineage>
</organism>